<dbReference type="PROSITE" id="PS00012">
    <property type="entry name" value="PHOSPHOPANTETHEINE"/>
    <property type="match status" value="3"/>
</dbReference>
<dbReference type="SMART" id="SM00823">
    <property type="entry name" value="PKS_PP"/>
    <property type="match status" value="4"/>
</dbReference>
<dbReference type="SMART" id="SM01294">
    <property type="entry name" value="PKS_PP_betabranch"/>
    <property type="match status" value="1"/>
</dbReference>
<dbReference type="PROSITE" id="PS50075">
    <property type="entry name" value="CARRIER"/>
    <property type="match status" value="7"/>
</dbReference>
<dbReference type="FunFam" id="3.30.559.10:FF:000016">
    <property type="entry name" value="Nonribosomal peptide synthase Pes1"/>
    <property type="match status" value="3"/>
</dbReference>
<feature type="domain" description="Carrier" evidence="6">
    <location>
        <begin position="7777"/>
        <end position="7856"/>
    </location>
</feature>
<dbReference type="InterPro" id="IPR020845">
    <property type="entry name" value="AMP-binding_CS"/>
</dbReference>
<dbReference type="InterPro" id="IPR010071">
    <property type="entry name" value="AA_adenyl_dom"/>
</dbReference>
<dbReference type="FunFam" id="3.30.300.30:FF:000015">
    <property type="entry name" value="Nonribosomal peptide synthase SidD"/>
    <property type="match status" value="5"/>
</dbReference>
<keyword evidence="2" id="KW-0597">Phosphoprotein</keyword>
<dbReference type="PROSITE" id="PS00455">
    <property type="entry name" value="AMP_BINDING"/>
    <property type="match status" value="5"/>
</dbReference>
<dbReference type="SUPFAM" id="SSF52777">
    <property type="entry name" value="CoA-dependent acyltransferases"/>
    <property type="match status" value="19"/>
</dbReference>
<evidence type="ECO:0000256" key="1">
    <source>
        <dbReference type="ARBA" id="ARBA00022450"/>
    </source>
</evidence>
<proteinExistence type="inferred from homology"/>
<feature type="domain" description="Carrier" evidence="6">
    <location>
        <begin position="7191"/>
        <end position="7267"/>
    </location>
</feature>
<protein>
    <submittedName>
        <fullName evidence="7">Nonribosomal peptide synthase</fullName>
    </submittedName>
</protein>
<dbReference type="Pfam" id="PF00668">
    <property type="entry name" value="Condensation"/>
    <property type="match status" value="10"/>
</dbReference>
<dbReference type="PANTHER" id="PTHR45398">
    <property type="match status" value="1"/>
</dbReference>
<dbReference type="InterPro" id="IPR000873">
    <property type="entry name" value="AMP-dep_synth/lig_dom"/>
</dbReference>
<dbReference type="FunFam" id="3.30.559.10:FF:000017">
    <property type="entry name" value="Nonribosomal peptide synthase Pes1"/>
    <property type="match status" value="1"/>
</dbReference>
<dbReference type="InterPro" id="IPR042099">
    <property type="entry name" value="ANL_N_sf"/>
</dbReference>
<dbReference type="CDD" id="cd05918">
    <property type="entry name" value="A_NRPS_SidN3_like"/>
    <property type="match status" value="5"/>
</dbReference>
<dbReference type="InterPro" id="IPR036736">
    <property type="entry name" value="ACP-like_sf"/>
</dbReference>
<name>A0A6A6W3V7_9PEZI</name>
<dbReference type="Gene3D" id="3.40.50.12780">
    <property type="entry name" value="N-terminal domain of ligase-like"/>
    <property type="match status" value="5"/>
</dbReference>
<dbReference type="GO" id="GO:0016874">
    <property type="term" value="F:ligase activity"/>
    <property type="evidence" value="ECO:0007669"/>
    <property type="project" value="UniProtKB-KW"/>
</dbReference>
<dbReference type="SUPFAM" id="SSF56801">
    <property type="entry name" value="Acetyl-CoA synthetase-like"/>
    <property type="match status" value="5"/>
</dbReference>
<dbReference type="InterPro" id="IPR023213">
    <property type="entry name" value="CAT-like_dom_sf"/>
</dbReference>
<dbReference type="NCBIfam" id="TIGR01733">
    <property type="entry name" value="AA-adenyl-dom"/>
    <property type="match status" value="5"/>
</dbReference>
<evidence type="ECO:0000256" key="5">
    <source>
        <dbReference type="SAM" id="MobiDB-lite"/>
    </source>
</evidence>
<evidence type="ECO:0000256" key="2">
    <source>
        <dbReference type="ARBA" id="ARBA00022553"/>
    </source>
</evidence>
<organism evidence="7 8">
    <name type="scientific">Pseudovirgaria hyperparasitica</name>
    <dbReference type="NCBI Taxonomy" id="470096"/>
    <lineage>
        <taxon>Eukaryota</taxon>
        <taxon>Fungi</taxon>
        <taxon>Dikarya</taxon>
        <taxon>Ascomycota</taxon>
        <taxon>Pezizomycotina</taxon>
        <taxon>Dothideomycetes</taxon>
        <taxon>Dothideomycetes incertae sedis</taxon>
        <taxon>Acrospermales</taxon>
        <taxon>Acrospermaceae</taxon>
        <taxon>Pseudovirgaria</taxon>
    </lineage>
</organism>
<dbReference type="NCBIfam" id="NF003417">
    <property type="entry name" value="PRK04813.1"/>
    <property type="match status" value="5"/>
</dbReference>
<dbReference type="GO" id="GO:0019748">
    <property type="term" value="P:secondary metabolic process"/>
    <property type="evidence" value="ECO:0007669"/>
    <property type="project" value="UniProtKB-ARBA"/>
</dbReference>
<dbReference type="CDD" id="cd19542">
    <property type="entry name" value="CT_NRPS-like"/>
    <property type="match status" value="4"/>
</dbReference>
<dbReference type="Proteomes" id="UP000799437">
    <property type="component" value="Unassembled WGS sequence"/>
</dbReference>
<sequence>MARRSSSSRSSAQLFWKHYLSGADSCHFPRFEGETDGANLPLLINLASSTTNELLHMAARDVDMMSSALRVTWALLLRLYTGMDDVCFGFLETRRQSNSTDSNSPMPIMRMRLRGSDTLSQTLESSKEAFLKWRPYQSHSLDDSSFLAQEDIQRLFNSELVIRHYGPSGTAREIEKLTTTLAGVSENHVRLNVKYLSGGLSIFLEWWSAGMTSKQAKSIAETFERILRAVLTQPDTTTDSLDCLSQFDMNQFLVWNSISMEPSSEMIHELIRRRSISTPNKQAICAWDGSYSYQELDHISSKLAALLMSHGVGPESHVALVFDKTAWNVIAMLAVLKAGGSFVPLDPAYPIPRLQTLVRKVKSRVLLCSQRLAEKLVSTAAVVIPIDERNAEHILSPFSSGPSPIAISVTPSNAAYIIFTSGSTGQPKPTVIEHRAFVASAKLHGPAMLMTDQSRVLQFAAHTFDASLVEILTTLLVGGCICIPSDDDRLNHISKSMLDMNVNWAVLTPSFINFLAPSDVPGLKTLVLAGEAMSPNHVEIWSGVNLVNGYGPSEASVASVVNSHVDRNTRPNNIGHPVGVKCWVVDSENHDLLLPIGCVGELLIEGPTLAREYFDDDEKTSRAFITNPVWSSSGFDRRFYKTGDLVRWDIKDGSLSFLGRKDNQVKVHGQRVELGEIEYHLSADPAVEAATVFFPKVGHCTGRLVSILTLKAYATLIKQGEEPLKLFDPPDQQSTNNITAEIRQRIAEILPSHMTPTLWLAVSSLPFLPSGKLDRKHIATWIDHMTDDIWSQIMSPSEGELSDQDHTLSQTEADVRDVWSRVLNIKPEQIGCQRSFLSLGGDSITAMQAVSNFQKKDFKITVQEVLKAKSIVELAKLVRSSETQIEYSEEMELDFALSPIQQMFFALPGQGRSHFNQSFFLRLTRQKPAQQIRTAVQTIVKRHSMLRARFSHNPFGGGWQQRVTDNIHGSYRFRVHNILTQDDATPYNADAQRALDPMNGPIFAAELFQAAPGEGQYLFLVGHHLVIDLVSWRVILEELEDILTGAGGNSDPKSTIPFQTWCNLQVQHCKDLLPEEVLPPADIPQGNLSYWAMENQPNTYGGAVCEGFEIESTITSQLLTSCHDAMRTDVMDILASALLHSFKDVFNDRDAPALYVEGHGREPWNTSIDLSRTVGWFTTMYPIHVSPEQEAVDTIRAVKDFRRRVPANGRPYFASRVLSSKGRNAFSHHWPLEVTFNYLGQYQQLEREDSLLKPAAEMSGEARSAGGSADYGDATPRFGLFEISAVVVAGKLRFSFTFNRSVQHQSLIRHWISRCRDVLIEIATRLSTMSPELTLADFPRLQMSYGHLRALARQTLPSLGIHDIREIEDIYPCSAIQEGLLLSQSKSPDFYAVQVIYEVSRKSGLDLTSSEIAAAWRQVVTRHAMLRTIFVENVGSGNDMYNQIVLSRYTGNIITSHFVDDRECLEALNQKIPSAYDNGTIPPHRLTISSTSIGRVFCKLEIGHQIMDGASMSVIFRDLAMAIEGQHQNPAPLFSDYIEFVANQPKESGIEYWKSYLSDAEPSLFPVLHDGHYKERRLGSLRINFAELAKLQKSCEQSGITLSNAIHTAWALTLKCYTGQNDVCFGYLVSGRDAPIDGIDDAVGPMINTLVCRVRMEPEDRLRDTLDKVQEDYVASLPFKYSPLAEIQHALSLSGTSLFNTALSYRRLPKSAKPTERTVSFIEASPIYDPTEYNVSLNIEVSDQDVFIDLDHWTDVLSTGQADHVASLFVNSLRNITFHSNSKLADLQHFTDLSREKVMSWNHQMPASSALCVHEIFSQQAARRPEASAVCGWDANFTYEELDDLSDRLGHYLKKLGVIPETLVPLCFEKSAFTIVAMLGVLKAGGGFVPLDATHPKHALEVRIRDAGAKIVLTSDARSEMLEDIVPLVIPINSSLLEQLPSPIDRLESRVKPDNIAVVIYTSGSTGKPKGVMLTHDGLATSGAAHGPAMNISSTTRALQFAAYTFDNTLEEILTTLMLGGCVCVPTDHDRLNDLAGVIQRFQVNWTDLTPTVASFLNPRDVPTLRNLGLGGEAVTKAVLDLWRDAPVQIHCVYGPSECSINSSWNGEVAFAGEVTNIGHGIGCLLWIVDPEDHNRLLPIGCSGELIVDGPIVGRGYLNDPEKTAAAFIEPPPWAMSSGTRFRRLYKTGDLCRYNSDSSITYLGRKDTQVKLNGQRLELADIEHYIQSSSMSDMQSAVELVITSGRKQLAAFISVTGDGSVPNSSEADFLLEMSHEFSTTATDLQQRLAGLLPSFMVPTMYLPVSRMPLTSSGKLDRKRLRQLPQSFSEAQVATYRLAGKSGRAPESDVEICLQLLWSNILGIDSSSIGVDDSFFRKGGDSIGAMKLVNATRAKGLVLSIATIFQKPKLVDMAQEMRCTESTESDPEQGFDVEPFSLLSRNIDLDEILSEVTAECGISSDAVEDIYPCTQLQEGLIALSMKQPGAYVAQNTYRLPSNIDIPRFKAAWDAVVETEVVLRTRIVFTKHHGFLQVIIRQPVFWYAGMDLLEITEEDRILPPHNGGELMRFAILGEGTNSCYFSWTLHHATYDGWCIPTILDRVGDYYRHSRLPSTRAMSSYPRFIKYLAAIDHEAEYEFWRARLAEPNAQPFPALPNPTYQIQAKSHIRHAAVTSRVSGSEITMASTIRAAWALTLSVYSGSDDVIFGETLTGRDSHVLGIEDMVGPTLATVPTRVCVKRDTTVNEYLQEVQARSVEAIAFQHTGLQNIKRLDQDCATSCQFQNLIAINQGADDATDDLWNLQSSDTIGTSFFTYPLMVQCTVSAAEVVIEADYDQQILPETQAERLLHQFAFMIESLNSRDASSIGRKVGDIEMMSTLDRETVKEWNGHLLRTNSSCIHDMIHEMNRSRPSRPAVAGWDGDLTYSQLDVQASLVAHYLATEGVSTGSMVPFLFEKSTWAIVAMLGILKAGAAFVPLDPNHPVTRLKEILADIESQLVVTSSKQSPLAAQIAPKILVLDQTIISRLQPSLTPLPNPAADTAAYVLFTSGTTGRPKGTIIQHMALSTCVVAQAKSLRINADTRALQFASFTFDACIIEIITTLYAGGCVCVPSDEQRLNDVAAFINNTRANWTLLTPTFIQLLNPSEVPTLRTIVLGGEAASQHNIAVWSDKVQLLNAYGPTEAAVVATVHHYSAGNSEAATIGKAIAGRTWLVDPHNSDRLAPIGSVGELLLEGTLAKGYLKNPEKTDESFLGLPRWAKSGSFLFQKSAAHRFYRTGDLVKYDSYGSLVYVGRKDEQVKLHGQRMELGEVEHHLKTDQMIQHALVAIPAKGPCSKRLVAVLSLQELSGPTRSGNDFDLVNPEISGYTLSNVRDRLTERLPAYMIPSKWVVFRELPFLASSKLDRKRIVQWLEGMSEEVYHMISAIDSGVSSRRQPSNDRERKLQAILGKELNLPAEEVSLNLSFIHLGGDSISAMQVMSRCRAEGYGITVQDIIRCKSISQLAARISVPKHVVYTDEPINQSFTLSPIQQLYFHCVGECSEPFNQSVLLRLVKRYDDTTLRSAVETIVGSHHMLRARFFKDTSNTWMQRVTDDIQGSYSFRSHCHQEFDSKVMTQQVQETQQSLNIVNGPLFGVDAFSLSTDGHVYLSLVAHHLVVDIVSWRVIMQDFEDILCSGTISSHQSLPFQTWCRLQREECQKTSPSALLPFSEVPVADLAYWGMEDKVNVQGDAATDVFTLDMSRTLNLLGKSNDILNTEPVDLFLAAVAYSFNKTFSDRPRIPAIFNEGHGREPWDPNLDLSHTVGWFTTMAPISLPTEADGDFYKIARWIKDLRSRIPGKGRPYFASRLLTEEGTEHFASHWPMEIMFNYLGQLQQLERKDAVLQAVTGSTSFPEMSVSDIGTSVPRFALFEISVAVAQDGLTFSLTYNRQMSRQDAIRKWVQECRTSLEYAADQLSTTQLQLSLTDFPLLPLAYNGIEEIQRSLPKAGAESFNDVEDIYPCSPMQEGLLLSQLKNPQHYAFSCIFEARVGHVGTPDARRLAEAWQMVVNRHAVLRTAFIDSSCKKGAMDQVVLRSSTAKISWLQSGETDALQTLQGQHSINCRETQPPHRFTLCIAPQGKVYCKLEMSHAICDGTSIPIILNDLVAAYSGHLWTEPPTLFSDYIHYLQASSHDADIDYWKTYLVDIEPCYFPSLNETSKVTNTVRSFDSQIPRVRALMAFCTKHGITLSNTLQLIWALIIKCYTGNSDVCFGYVASGRDIPVEGIHSAVGAFINMLICKINLSDEIKIVEALHKIQADFVGSMAHQTCSLGQVQHELKLSGAPMFNTAFTYQKRSKSKDDNASSLVLDVLKAEDPSEYSITINVEATDDDINLSFTYWSHVLSDTQAKSIARTFENLMTQIIQPGFDECTVADLDFFNVEDREQVALWNGRVPPQTNKCVHELISDQAALRPKSTPAVCAWNAQYTYTELDLITNKVAAHLVKLGVGPEVFVPLCFEKSAYYLVSALSVMKAGGAFVPLDPAHPASRIKSLVDNVGGKLILCSAQYQSKAAEAAKIALVIDETFVTQVEEAIVVTTRPAKPDNAAYIIFTSGTTGMPKGTVIEHGAFCTGALAHSRAMNMTNVSRVLQFASHTFDASIMEILSTLLVGGCVCIPSDQERMNDLPAAMEKMEVNWTLLTPSVANTIKPDSIPSLRVLVTGGEAMSPGHIDRWGDSKCLVNAYGPSETSVIATISMKVDLEGNKLDNEPSNIGHAVGGRCWIVDPKDYNRLVPIGCVGELVVEGRIVAREYLNNAAKTASAFVNEAAWMKKHGFGGASGKGDRMYRTGDLVRYNANGSFSFVARKDTQIKLNGQRIELGEIEHHVRNNLPEHSQAAVELVTPAAKTATKALAAFYCFEHATASSSDATLSAAEHSTVDEILLPMLGQAQTIAKSLESALGNALPSYMIPALYIPVKRLPFTTAGKLDRQRLRNVVQALPKEMVAPYRLAASTSKKAPTSDMETKLLRLWESVLGLAKGSVGVEDNFFRVGGDSLAAMRLVSAATAQSIAITVINIFRKPKLSDMAKVCTIVEEEILGELRPFSLLNGDDTVDEAVDELSGQCRVPKDSISDAYPCSSLQEGLFTLSIKQPGAYVANNVFKLPRTLDLDRFKAAWQKTVDEVDILRTRLVHMRSSAFVQTVLKSDPIRWEHATDLELVTSEAPRLPAHNGGNLTKYTIIDMEASKERFLAFSIHHALYDGWSLPLVLKRVEQFYFEGETKLPKTPYAKFIKYLTDSDLQISEEFWKSRLAGSTPLSFPQPLASASKMESSTQTLTHTAQLGEAFAGMGITMPTLIRAAWAIMVAAYSGSDDVVYGETMTGRDVPVQGITDVLGPTLTTVPTRIQIHRTKPVMNFLEEIGRMNTDTIPHQHLGLQHIRRLDSDTSLACDFQNLLVIQMAQESDAKSFWEVHNNGVGANFFTYPLVIEARADDKHVEIEAHHDSRVISEWHVQRLLYQFESVLQQLNSAMRQKSGKVQDIRTYSPSDVELLQKWNGHMPEIVHECIHSKILETATRQPDTQAICSWDGDFTYAQFVDYSGRLAQRLTQMGVNKEVKVPICMSKSKWAVVAIMGVLMAGGAYVPLDPNHPASRHMEITSDVEARILLCSRQYLAHCSTLVDMVVPVDGETLNMIPKLRTPSALSKRVVPSNAAYVIYTSGSTGKPKGTVVEHRAFCSSSEGYTKAQLMKSTSRVFNFASFTFDVSAMEILSTLILGGCVCLPSDEQRLKDPGSAINSMGVSWAFLTPSVANVIEPTSVPSLDTLVCGGEAMSIENVLRWDGHVTLVNGYGPTEASVISVVNNEVSNTKDPSTIGRPTGGVAWVVDPSDHDRLAPVGSVGEMLLEGPFLAREYLNNEEKTREAFIENPRWIVSFNTGPIERQHRLYKTGDLVRLNENGTLVYIGRKDNQVKLNGQRLELGEIEHKMDTNSKIQHSLVVLPKKGPCKKRLVGVLSLAALVSEGITSNLCALIEGEDRQKVAKTHLSQIQETLMGQLPSYMVPSVWAVVESLPLLPSGKLDRRVVTTWVETMDDTTYDKISGIDGSSDSGSPATKLGKLLQEIIAKVLNIPEKRVVQNQSFLSLGGDSITAMQVLARCRKEKVTLSLNDILRSKSISQMALCAGTGDQILGQKEVVDQLFDLSPIQKLYMESASSTVGESRFNQSFTLRLTRPVNLQAIQDAIETIVAQHSMLRARFCKTKSGWQQKITSDMKSSYRFQDHGDSSPQSMVQAVGRSQSGLDIEKGPLFSVDHFQQGSECQVIVLVGHHLVVDMVSWRVILQDLEELLDSGSLSMDKPMSFQAWCSMQTEHAQKNSAKSSKKILPFKVVPADMHYWDMQDKANTYGDTDDDSFIIDKDTTDIALGGANKALGTEPIDLLLAVVAHSFSRVFNDRPTPTLWNEGHGRESWDAAIDLSRTVGWFTTIAPAHVQVGEGSNNIIDTIKRMKDARRQIPSNGRPYFAHRYLTPEGRWQFGDHMPMEIVFNYLGKMQQLEASDSLLQQHEYPTGKDDSRVVADVGSKANRFALFEISAVVKRDQLEFSFIYNRHMGRQDSIKAWMKECQKTVREAVHKLASSRIEPTLSDYPVLPITYDEMQQMVEETFPDAGIKSPEEVEDVYPCAPMQEGLFLSQLRDPSSYLFSAVYDVDPVDPSHKIDGKKLLSSWQPVVDRHPALRSLFVDSVCKGGVFDQIVLKNADSCIKYIECEDDEALDKLAEIKLTETNYAKKPRLPHQATVCVMKSGKVLFKLEVNHAVIDGGSAAVIIEDFIASYEDRLPPGEGPLYSEYIKYIRGQPPSSDVSFWKNYLEDLKPCYFPTLNTEFSGEKQLGSLEIDFSRYDELQELCSRTKVTFSNVLEVAWAVVLRKYTKSDDVCFGYLTAGRDAPVKDIETSVGAFINMLVCRIRFSRSQTLHQVFEKVQNDYLESIPYQHCSLAQMQHELGLEGKALFNTAMSIQNHSKSSDFTRGSITMEPCAAHDPSEYSVTVNVETMKGDEGVVFRYWSNTISHNQANALGDEMIKVLHAIIDNSQQTLTELDGVKEPVNQPAPPTVTTMPMPQFPMNFNLEDTLRKIVTDTVKDVVGQLLQSGELMRKSPSDLQNAVHSQAARMLEGVSVDGTLEDSEDEWEPQSGAKLERRGRKLGSIKENVAGIGDIAMRPDNPASRRATRNVVRHKLLTLWATLLDMEELEIGNEDSFFGLGGDSIIAMKMVGLAREAGLAMTVADIFRFPTFGEMASVVKIAAKGRVRRGSTAIDPEQAKREAAIQVPYSHFGLLKADDVDAFLQLVVTKEVGVFRGGILDVFPVTDFQALAVTGALLKSKWMLNYFFLDGTGPLDVAKLKQSAHRLVQNFDILRTVFIAHQDQFLQVVLRKSQPEFVVEDTDMDLDEFTEHLHNTDLRTGSRKGKSYVKFLVARQMGTDRHRIFIRLSHAQYDGVCFSTILQALRAGYDDGDLPYTIPFSNYVWSSAGDVTKGHYDYWRDLLSGSRMTDIVHRDGPNYVPASGGCTIVKEKIKVPNVTGHNITMATIVKAAWSLALGIFSAKSDVVFGHVISGRNSSLPGIEHIMGPCLNMVPVRVQFMPGWTAIDLLRSIQEQQIANMPYESLGFREITKHCTDWPDWTYFSTIVQHQNIDTSQQFELGGNQYNVGAKTADQDFADLSLLSTPLPDSHLELQLSVSAAVSEISPSFAANIMRLLADTVLSLAKNPHKPLPDPAHLIGLMPQTLDDSDASAARRATRPAPSTSADFQSMSKDDFRNLHDTLSRAWREVLRDSNGNPPALRFDSSFYDLGGDIMSTAQLASLLEQAGFKVRVDDLLEYPVMLEQLALLAVSERQRKKMEEARKTAGVKVLVDERKGSSEEEKRGNRRKTFWSKLVKGK</sequence>
<dbReference type="FunFam" id="3.30.559.30:FF:000005">
    <property type="entry name" value="Nonribosomal peptide synthase Pes1"/>
    <property type="match status" value="3"/>
</dbReference>
<dbReference type="OrthoDB" id="416786at2759"/>
<comment type="similarity">
    <text evidence="4">Belongs to the NRP synthetase family.</text>
</comment>
<reference evidence="7" key="1">
    <citation type="journal article" date="2020" name="Stud. Mycol.">
        <title>101 Dothideomycetes genomes: a test case for predicting lifestyles and emergence of pathogens.</title>
        <authorList>
            <person name="Haridas S."/>
            <person name="Albert R."/>
            <person name="Binder M."/>
            <person name="Bloem J."/>
            <person name="Labutti K."/>
            <person name="Salamov A."/>
            <person name="Andreopoulos B."/>
            <person name="Baker S."/>
            <person name="Barry K."/>
            <person name="Bills G."/>
            <person name="Bluhm B."/>
            <person name="Cannon C."/>
            <person name="Castanera R."/>
            <person name="Culley D."/>
            <person name="Daum C."/>
            <person name="Ezra D."/>
            <person name="Gonzalez J."/>
            <person name="Henrissat B."/>
            <person name="Kuo A."/>
            <person name="Liang C."/>
            <person name="Lipzen A."/>
            <person name="Lutzoni F."/>
            <person name="Magnuson J."/>
            <person name="Mondo S."/>
            <person name="Nolan M."/>
            <person name="Ohm R."/>
            <person name="Pangilinan J."/>
            <person name="Park H.-J."/>
            <person name="Ramirez L."/>
            <person name="Alfaro M."/>
            <person name="Sun H."/>
            <person name="Tritt A."/>
            <person name="Yoshinaga Y."/>
            <person name="Zwiers L.-H."/>
            <person name="Turgeon B."/>
            <person name="Goodwin S."/>
            <person name="Spatafora J."/>
            <person name="Crous P."/>
            <person name="Grigoriev I."/>
        </authorList>
    </citation>
    <scope>NUCLEOTIDE SEQUENCE</scope>
    <source>
        <strain evidence="7">CBS 121739</strain>
    </source>
</reference>
<dbReference type="Pfam" id="PF00501">
    <property type="entry name" value="AMP-binding"/>
    <property type="match status" value="5"/>
</dbReference>
<dbReference type="Gene3D" id="1.10.1200.10">
    <property type="entry name" value="ACP-like"/>
    <property type="match status" value="7"/>
</dbReference>
<evidence type="ECO:0000256" key="4">
    <source>
        <dbReference type="ARBA" id="ARBA00029454"/>
    </source>
</evidence>
<dbReference type="InterPro" id="IPR006162">
    <property type="entry name" value="Ppantetheine_attach_site"/>
</dbReference>
<dbReference type="PANTHER" id="PTHR45398:SF1">
    <property type="entry name" value="ENZYME, PUTATIVE (JCVI)-RELATED"/>
    <property type="match status" value="1"/>
</dbReference>
<dbReference type="Gene3D" id="3.30.559.30">
    <property type="entry name" value="Nonribosomal peptide synthetase, condensation domain"/>
    <property type="match status" value="10"/>
</dbReference>
<feature type="domain" description="Carrier" evidence="6">
    <location>
        <begin position="4990"/>
        <end position="5066"/>
    </location>
</feature>
<accession>A0A6A6W3V7</accession>
<evidence type="ECO:0000313" key="8">
    <source>
        <dbReference type="Proteomes" id="UP000799437"/>
    </source>
</evidence>
<feature type="domain" description="Carrier" evidence="6">
    <location>
        <begin position="6078"/>
        <end position="6154"/>
    </location>
</feature>
<evidence type="ECO:0000259" key="6">
    <source>
        <dbReference type="PROSITE" id="PS50075"/>
    </source>
</evidence>
<dbReference type="EMBL" id="ML996574">
    <property type="protein sequence ID" value="KAF2757245.1"/>
    <property type="molecule type" value="Genomic_DNA"/>
</dbReference>
<dbReference type="GeneID" id="54490847"/>
<dbReference type="RefSeq" id="XP_033599696.1">
    <property type="nucleotide sequence ID" value="XM_033749793.1"/>
</dbReference>
<dbReference type="InterPro" id="IPR009081">
    <property type="entry name" value="PP-bd_ACP"/>
</dbReference>
<feature type="domain" description="Carrier" evidence="6">
    <location>
        <begin position="3431"/>
        <end position="3507"/>
    </location>
</feature>
<dbReference type="FunFam" id="3.40.50.980:FF:000001">
    <property type="entry name" value="Non-ribosomal peptide synthetase"/>
    <property type="match status" value="4"/>
</dbReference>
<evidence type="ECO:0000313" key="7">
    <source>
        <dbReference type="EMBL" id="KAF2757245.1"/>
    </source>
</evidence>
<dbReference type="CDD" id="cd19534">
    <property type="entry name" value="E_NRPS"/>
    <property type="match status" value="3"/>
</dbReference>
<dbReference type="InterPro" id="IPR045851">
    <property type="entry name" value="AMP-bd_C_sf"/>
</dbReference>
<dbReference type="InterPro" id="IPR020806">
    <property type="entry name" value="PKS_PP-bd"/>
</dbReference>
<dbReference type="FunFam" id="3.30.559.30:FF:000002">
    <property type="entry name" value="Nonribosomal peptide synthase Pes1"/>
    <property type="match status" value="3"/>
</dbReference>
<feature type="compositionally biased region" description="Low complexity" evidence="5">
    <location>
        <begin position="7754"/>
        <end position="7769"/>
    </location>
</feature>
<dbReference type="Gene3D" id="3.30.559.10">
    <property type="entry name" value="Chloramphenicol acetyltransferase-like domain"/>
    <property type="match status" value="9"/>
</dbReference>
<dbReference type="InterPro" id="IPR001242">
    <property type="entry name" value="Condensation_dom"/>
</dbReference>
<feature type="domain" description="Carrier" evidence="6">
    <location>
        <begin position="806"/>
        <end position="882"/>
    </location>
</feature>
<dbReference type="FunFam" id="3.40.50.12780:FF:000014">
    <property type="entry name" value="Nonribosomal peptide synthetase 1"/>
    <property type="match status" value="5"/>
</dbReference>
<keyword evidence="8" id="KW-1185">Reference proteome</keyword>
<keyword evidence="1" id="KW-0596">Phosphopantetheine</keyword>
<dbReference type="Pfam" id="PF00550">
    <property type="entry name" value="PP-binding"/>
    <property type="match status" value="7"/>
</dbReference>
<dbReference type="GO" id="GO:0031177">
    <property type="term" value="F:phosphopantetheine binding"/>
    <property type="evidence" value="ECO:0007669"/>
    <property type="project" value="InterPro"/>
</dbReference>
<dbReference type="FunFam" id="3.30.559.10:FF:000037">
    <property type="entry name" value="Nonribosomal peptide synthase Pes1"/>
    <property type="match status" value="1"/>
</dbReference>
<evidence type="ECO:0000256" key="3">
    <source>
        <dbReference type="ARBA" id="ARBA00022598"/>
    </source>
</evidence>
<dbReference type="Gene3D" id="3.30.300.30">
    <property type="match status" value="5"/>
</dbReference>
<dbReference type="CDD" id="cd19545">
    <property type="entry name" value="FUM14_C_NRPS-like"/>
    <property type="match status" value="2"/>
</dbReference>
<keyword evidence="3" id="KW-0436">Ligase</keyword>
<feature type="domain" description="Carrier" evidence="6">
    <location>
        <begin position="2344"/>
        <end position="2420"/>
    </location>
</feature>
<dbReference type="FunFam" id="3.30.559.30:FF:000003">
    <property type="entry name" value="Nonribosomal peptide synthase SidD"/>
    <property type="match status" value="2"/>
</dbReference>
<feature type="region of interest" description="Disordered" evidence="5">
    <location>
        <begin position="7752"/>
        <end position="7775"/>
    </location>
</feature>
<gene>
    <name evidence="7" type="ORF">EJ05DRAFT_60348</name>
</gene>
<dbReference type="SUPFAM" id="SSF47336">
    <property type="entry name" value="ACP-like"/>
    <property type="match status" value="7"/>
</dbReference>
<dbReference type="FunFam" id="1.10.1200.10:FF:000005">
    <property type="entry name" value="Nonribosomal peptide synthetase 1"/>
    <property type="match status" value="2"/>
</dbReference>